<proteinExistence type="predicted"/>
<dbReference type="Proteomes" id="UP000800096">
    <property type="component" value="Unassembled WGS sequence"/>
</dbReference>
<sequence>MRAVTCRRGNVYSCTTISTLSFSTTIHARPAPLRPTGILETSAIWCGYLRVVERRGGIDIPCSQRHHQSQ</sequence>
<dbReference type="AlphaFoldDB" id="A0A6A5QB52"/>
<dbReference type="EMBL" id="ML979140">
    <property type="protein sequence ID" value="KAF1912619.1"/>
    <property type="molecule type" value="Genomic_DNA"/>
</dbReference>
<evidence type="ECO:0000313" key="1">
    <source>
        <dbReference type="EMBL" id="KAF1912619.1"/>
    </source>
</evidence>
<gene>
    <name evidence="1" type="ORF">BDU57DRAFT_523007</name>
</gene>
<reference evidence="1" key="1">
    <citation type="journal article" date="2020" name="Stud. Mycol.">
        <title>101 Dothideomycetes genomes: a test case for predicting lifestyles and emergence of pathogens.</title>
        <authorList>
            <person name="Haridas S."/>
            <person name="Albert R."/>
            <person name="Binder M."/>
            <person name="Bloem J."/>
            <person name="Labutti K."/>
            <person name="Salamov A."/>
            <person name="Andreopoulos B."/>
            <person name="Baker S."/>
            <person name="Barry K."/>
            <person name="Bills G."/>
            <person name="Bluhm B."/>
            <person name="Cannon C."/>
            <person name="Castanera R."/>
            <person name="Culley D."/>
            <person name="Daum C."/>
            <person name="Ezra D."/>
            <person name="Gonzalez J."/>
            <person name="Henrissat B."/>
            <person name="Kuo A."/>
            <person name="Liang C."/>
            <person name="Lipzen A."/>
            <person name="Lutzoni F."/>
            <person name="Magnuson J."/>
            <person name="Mondo S."/>
            <person name="Nolan M."/>
            <person name="Ohm R."/>
            <person name="Pangilinan J."/>
            <person name="Park H.-J."/>
            <person name="Ramirez L."/>
            <person name="Alfaro M."/>
            <person name="Sun H."/>
            <person name="Tritt A."/>
            <person name="Yoshinaga Y."/>
            <person name="Zwiers L.-H."/>
            <person name="Turgeon B."/>
            <person name="Goodwin S."/>
            <person name="Spatafora J."/>
            <person name="Crous P."/>
            <person name="Grigoriev I."/>
        </authorList>
    </citation>
    <scope>NUCLEOTIDE SEQUENCE</scope>
    <source>
        <strain evidence="1">HMLAC05119</strain>
    </source>
</reference>
<organism evidence="1 2">
    <name type="scientific">Ampelomyces quisqualis</name>
    <name type="common">Powdery mildew agent</name>
    <dbReference type="NCBI Taxonomy" id="50730"/>
    <lineage>
        <taxon>Eukaryota</taxon>
        <taxon>Fungi</taxon>
        <taxon>Dikarya</taxon>
        <taxon>Ascomycota</taxon>
        <taxon>Pezizomycotina</taxon>
        <taxon>Dothideomycetes</taxon>
        <taxon>Pleosporomycetidae</taxon>
        <taxon>Pleosporales</taxon>
        <taxon>Pleosporineae</taxon>
        <taxon>Phaeosphaeriaceae</taxon>
        <taxon>Ampelomyces</taxon>
    </lineage>
</organism>
<evidence type="ECO:0000313" key="2">
    <source>
        <dbReference type="Proteomes" id="UP000800096"/>
    </source>
</evidence>
<name>A0A6A5QB52_AMPQU</name>
<keyword evidence="2" id="KW-1185">Reference proteome</keyword>
<protein>
    <submittedName>
        <fullName evidence="1">Uncharacterized protein</fullName>
    </submittedName>
</protein>
<accession>A0A6A5QB52</accession>